<name>A0A7W5UYM1_9ACTN</name>
<sequence>MDPHFRSFHTATVKSSDGTEITMLVQDYTP</sequence>
<reference evidence="1 2" key="1">
    <citation type="submission" date="2020-08" db="EMBL/GenBank/DDBJ databases">
        <title>Sequencing the genomes of 1000 actinobacteria strains.</title>
        <authorList>
            <person name="Klenk H.-P."/>
        </authorList>
    </citation>
    <scope>NUCLEOTIDE SEQUENCE [LARGE SCALE GENOMIC DNA]</scope>
    <source>
        <strain evidence="1 2">DSM 44320</strain>
    </source>
</reference>
<proteinExistence type="predicted"/>
<dbReference type="AlphaFoldDB" id="A0A7W5UYM1"/>
<comment type="caution">
    <text evidence="1">The sequence shown here is derived from an EMBL/GenBank/DDBJ whole genome shotgun (WGS) entry which is preliminary data.</text>
</comment>
<gene>
    <name evidence="1" type="ORF">FHR33_000290</name>
</gene>
<protein>
    <submittedName>
        <fullName evidence="1">Uncharacterized protein</fullName>
    </submittedName>
</protein>
<dbReference type="Proteomes" id="UP000579945">
    <property type="component" value="Unassembled WGS sequence"/>
</dbReference>
<keyword evidence="2" id="KW-1185">Reference proteome</keyword>
<evidence type="ECO:0000313" key="2">
    <source>
        <dbReference type="Proteomes" id="UP000579945"/>
    </source>
</evidence>
<accession>A0A7W5UYM1</accession>
<dbReference type="EMBL" id="JACIBV010000001">
    <property type="protein sequence ID" value="MBB3724430.1"/>
    <property type="molecule type" value="Genomic_DNA"/>
</dbReference>
<evidence type="ECO:0000313" key="1">
    <source>
        <dbReference type="EMBL" id="MBB3724430.1"/>
    </source>
</evidence>
<organism evidence="1 2">
    <name type="scientific">Nonomuraea dietziae</name>
    <dbReference type="NCBI Taxonomy" id="65515"/>
    <lineage>
        <taxon>Bacteria</taxon>
        <taxon>Bacillati</taxon>
        <taxon>Actinomycetota</taxon>
        <taxon>Actinomycetes</taxon>
        <taxon>Streptosporangiales</taxon>
        <taxon>Streptosporangiaceae</taxon>
        <taxon>Nonomuraea</taxon>
    </lineage>
</organism>